<keyword evidence="2" id="KW-1185">Reference proteome</keyword>
<gene>
    <name evidence="1" type="ORF">F5144DRAFT_335017</name>
</gene>
<dbReference type="Proteomes" id="UP000724584">
    <property type="component" value="Unassembled WGS sequence"/>
</dbReference>
<sequence>MAIPIEMSEVTAPGSGQAENQASISIGRKRRREERPGSSSGATDATTTQATILQQCAVEPAHPCPVIVIPPPAQALEISVLSGPYSTQPIPHVNPSPNPPRAVWSSEISTNQPPTKLYVNAPKTRLVIYRLGNFLTFVEVFFPQEICFTPEPMAHGAPRFVSPRINGVLFQVTPEWLEIRGLPSSCSEPVSVLRRTLLGAILGHLQDTRPHGSDSRRAGELWDVEGLNVATLWWYGNRTGDGVVWPNGFGDLLVKWWAPGSLRDFLAWRKE</sequence>
<accession>A0ACB7NWH1</accession>
<evidence type="ECO:0000313" key="1">
    <source>
        <dbReference type="EMBL" id="KAH6622617.1"/>
    </source>
</evidence>
<dbReference type="EMBL" id="JAGIZQ010000006">
    <property type="protein sequence ID" value="KAH6622617.1"/>
    <property type="molecule type" value="Genomic_DNA"/>
</dbReference>
<proteinExistence type="predicted"/>
<comment type="caution">
    <text evidence="1">The sequence shown here is derived from an EMBL/GenBank/DDBJ whole genome shotgun (WGS) entry which is preliminary data.</text>
</comment>
<organism evidence="1 2">
    <name type="scientific">Chaetomium tenue</name>
    <dbReference type="NCBI Taxonomy" id="1854479"/>
    <lineage>
        <taxon>Eukaryota</taxon>
        <taxon>Fungi</taxon>
        <taxon>Dikarya</taxon>
        <taxon>Ascomycota</taxon>
        <taxon>Pezizomycotina</taxon>
        <taxon>Sordariomycetes</taxon>
        <taxon>Sordariomycetidae</taxon>
        <taxon>Sordariales</taxon>
        <taxon>Chaetomiaceae</taxon>
        <taxon>Chaetomium</taxon>
    </lineage>
</organism>
<protein>
    <submittedName>
        <fullName evidence="1">Uncharacterized protein</fullName>
    </submittedName>
</protein>
<name>A0ACB7NWH1_9PEZI</name>
<reference evidence="1 2" key="1">
    <citation type="journal article" date="2021" name="Nat. Commun.">
        <title>Genetic determinants of endophytism in the Arabidopsis root mycobiome.</title>
        <authorList>
            <person name="Mesny F."/>
            <person name="Miyauchi S."/>
            <person name="Thiergart T."/>
            <person name="Pickel B."/>
            <person name="Atanasova L."/>
            <person name="Karlsson M."/>
            <person name="Huettel B."/>
            <person name="Barry K.W."/>
            <person name="Haridas S."/>
            <person name="Chen C."/>
            <person name="Bauer D."/>
            <person name="Andreopoulos W."/>
            <person name="Pangilinan J."/>
            <person name="LaButti K."/>
            <person name="Riley R."/>
            <person name="Lipzen A."/>
            <person name="Clum A."/>
            <person name="Drula E."/>
            <person name="Henrissat B."/>
            <person name="Kohler A."/>
            <person name="Grigoriev I.V."/>
            <person name="Martin F.M."/>
            <person name="Hacquard S."/>
        </authorList>
    </citation>
    <scope>NUCLEOTIDE SEQUENCE [LARGE SCALE GENOMIC DNA]</scope>
    <source>
        <strain evidence="1 2">MPI-SDFR-AT-0079</strain>
    </source>
</reference>
<evidence type="ECO:0000313" key="2">
    <source>
        <dbReference type="Proteomes" id="UP000724584"/>
    </source>
</evidence>